<evidence type="ECO:0000313" key="3">
    <source>
        <dbReference type="Proteomes" id="UP000324222"/>
    </source>
</evidence>
<dbReference type="Proteomes" id="UP000324222">
    <property type="component" value="Unassembled WGS sequence"/>
</dbReference>
<protein>
    <submittedName>
        <fullName evidence="2">Uncharacterized protein</fullName>
    </submittedName>
</protein>
<comment type="caution">
    <text evidence="2">The sequence shown here is derived from an EMBL/GenBank/DDBJ whole genome shotgun (WGS) entry which is preliminary data.</text>
</comment>
<accession>A0A5B7CKU3</accession>
<name>A0A5B7CKU3_PORTR</name>
<sequence>MGVVRLDDVVGDLGNGVSDGHSLDDVALGEGYRQLPPVLHPLPSPLRHHPLPRCRHLSASPSSVHLPPATPAMSSLPHTLSPPPHPNPAQRGLRRGPDVALRGLADRFGGLDVTSEGRGVVVAVVARRGTAAASLLRNGDGNCSTSLGRNLAFTTPCAAAGISSATHTPGGPGHFQIGWRQLRPPTAPRPHAPTSLLLRFLPAPSRPRYPRTTNKTSPSTLSPFTRRTTCISLPLPFSAPATTPFPSPSRNLWSRLSPPCALRNAGPAPLPEDTCSVECSLTLLRSTVDTRDGFTALATHAGAAGLSTPLYPPARVYLLVCLPASALLPATLPSPICQLTQTPASQQQLHCALRLSAPCRHQHSRHFSRPYEDSRISLTLLRSS</sequence>
<keyword evidence="3" id="KW-1185">Reference proteome</keyword>
<dbReference type="EMBL" id="VSRR010000052">
    <property type="protein sequence ID" value="MPC08996.1"/>
    <property type="molecule type" value="Genomic_DNA"/>
</dbReference>
<dbReference type="AlphaFoldDB" id="A0A5B7CKU3"/>
<proteinExistence type="predicted"/>
<gene>
    <name evidence="2" type="ORF">E2C01_001597</name>
</gene>
<feature type="compositionally biased region" description="Basic residues" evidence="1">
    <location>
        <begin position="46"/>
        <end position="56"/>
    </location>
</feature>
<evidence type="ECO:0000256" key="1">
    <source>
        <dbReference type="SAM" id="MobiDB-lite"/>
    </source>
</evidence>
<feature type="region of interest" description="Disordered" evidence="1">
    <location>
        <begin position="39"/>
        <end position="95"/>
    </location>
</feature>
<organism evidence="2 3">
    <name type="scientific">Portunus trituberculatus</name>
    <name type="common">Swimming crab</name>
    <name type="synonym">Neptunus trituberculatus</name>
    <dbReference type="NCBI Taxonomy" id="210409"/>
    <lineage>
        <taxon>Eukaryota</taxon>
        <taxon>Metazoa</taxon>
        <taxon>Ecdysozoa</taxon>
        <taxon>Arthropoda</taxon>
        <taxon>Crustacea</taxon>
        <taxon>Multicrustacea</taxon>
        <taxon>Malacostraca</taxon>
        <taxon>Eumalacostraca</taxon>
        <taxon>Eucarida</taxon>
        <taxon>Decapoda</taxon>
        <taxon>Pleocyemata</taxon>
        <taxon>Brachyura</taxon>
        <taxon>Eubrachyura</taxon>
        <taxon>Portunoidea</taxon>
        <taxon>Portunidae</taxon>
        <taxon>Portuninae</taxon>
        <taxon>Portunus</taxon>
    </lineage>
</organism>
<evidence type="ECO:0000313" key="2">
    <source>
        <dbReference type="EMBL" id="MPC08996.1"/>
    </source>
</evidence>
<reference evidence="2 3" key="1">
    <citation type="submission" date="2019-05" db="EMBL/GenBank/DDBJ databases">
        <title>Another draft genome of Portunus trituberculatus and its Hox gene families provides insights of decapod evolution.</title>
        <authorList>
            <person name="Jeong J.-H."/>
            <person name="Song I."/>
            <person name="Kim S."/>
            <person name="Choi T."/>
            <person name="Kim D."/>
            <person name="Ryu S."/>
            <person name="Kim W."/>
        </authorList>
    </citation>
    <scope>NUCLEOTIDE SEQUENCE [LARGE SCALE GENOMIC DNA]</scope>
    <source>
        <tissue evidence="2">Muscle</tissue>
    </source>
</reference>